<gene>
    <name evidence="1" type="ORF">WICPIJ_008779</name>
</gene>
<keyword evidence="2" id="KW-1185">Reference proteome</keyword>
<organism evidence="1 2">
    <name type="scientific">Wickerhamomyces pijperi</name>
    <name type="common">Yeast</name>
    <name type="synonym">Pichia pijperi</name>
    <dbReference type="NCBI Taxonomy" id="599730"/>
    <lineage>
        <taxon>Eukaryota</taxon>
        <taxon>Fungi</taxon>
        <taxon>Dikarya</taxon>
        <taxon>Ascomycota</taxon>
        <taxon>Saccharomycotina</taxon>
        <taxon>Saccharomycetes</taxon>
        <taxon>Phaffomycetales</taxon>
        <taxon>Wickerhamomycetaceae</taxon>
        <taxon>Wickerhamomyces</taxon>
    </lineage>
</organism>
<proteinExistence type="predicted"/>
<dbReference type="Proteomes" id="UP000774326">
    <property type="component" value="Unassembled WGS sequence"/>
</dbReference>
<reference evidence="1" key="1">
    <citation type="journal article" date="2021" name="Open Biol.">
        <title>Shared evolutionary footprints suggest mitochondrial oxidative damage underlies multiple complex I losses in fungi.</title>
        <authorList>
            <person name="Schikora-Tamarit M.A."/>
            <person name="Marcet-Houben M."/>
            <person name="Nosek J."/>
            <person name="Gabaldon T."/>
        </authorList>
    </citation>
    <scope>NUCLEOTIDE SEQUENCE</scope>
    <source>
        <strain evidence="1">CBS2887</strain>
    </source>
</reference>
<reference evidence="1" key="2">
    <citation type="submission" date="2021-01" db="EMBL/GenBank/DDBJ databases">
        <authorList>
            <person name="Schikora-Tamarit M.A."/>
        </authorList>
    </citation>
    <scope>NUCLEOTIDE SEQUENCE</scope>
    <source>
        <strain evidence="1">CBS2887</strain>
    </source>
</reference>
<evidence type="ECO:0000313" key="2">
    <source>
        <dbReference type="Proteomes" id="UP000774326"/>
    </source>
</evidence>
<dbReference type="EMBL" id="JAEUBG010005048">
    <property type="protein sequence ID" value="KAH3678915.1"/>
    <property type="molecule type" value="Genomic_DNA"/>
</dbReference>
<accession>A0A9P8PWM3</accession>
<protein>
    <submittedName>
        <fullName evidence="1">Uncharacterized protein</fullName>
    </submittedName>
</protein>
<comment type="caution">
    <text evidence="1">The sequence shown here is derived from an EMBL/GenBank/DDBJ whole genome shotgun (WGS) entry which is preliminary data.</text>
</comment>
<evidence type="ECO:0000313" key="1">
    <source>
        <dbReference type="EMBL" id="KAH3678915.1"/>
    </source>
</evidence>
<name>A0A9P8PWM3_WICPI</name>
<dbReference type="AlphaFoldDB" id="A0A9P8PWM3"/>
<sequence>MNGFHLFVVGLDQGVQIGGQSAIDVFAQLGDIELWNDAVVLGVDELDDSVTEITQVGQQFVVVSGLEVVPRELRVGVLTGTELRGWEDHRVERNVVLTHELVQLDFFWVLPPGFPFLGVVGCDGDVPDWSIEPNVKNFVFELLGWNWSPPLQVSGDTTWSQPFL</sequence>